<sequence>MDMDIKSSKNTIENATPEATEKASEEKPEAHMPVKPSGKSG</sequence>
<protein>
    <submittedName>
        <fullName evidence="2">Uncharacterized protein</fullName>
    </submittedName>
</protein>
<keyword evidence="3" id="KW-1185">Reference proteome</keyword>
<organism evidence="2 3">
    <name type="scientific">Thermosulfurimonas dismutans</name>
    <dbReference type="NCBI Taxonomy" id="999894"/>
    <lineage>
        <taxon>Bacteria</taxon>
        <taxon>Pseudomonadati</taxon>
        <taxon>Thermodesulfobacteriota</taxon>
        <taxon>Thermodesulfobacteria</taxon>
        <taxon>Thermodesulfobacteriales</taxon>
        <taxon>Thermodesulfobacteriaceae</taxon>
        <taxon>Thermosulfurimonas</taxon>
    </lineage>
</organism>
<proteinExistence type="predicted"/>
<gene>
    <name evidence="2" type="ORF">TDIS_0109</name>
</gene>
<accession>A0A179D727</accession>
<comment type="caution">
    <text evidence="2">The sequence shown here is derived from an EMBL/GenBank/DDBJ whole genome shotgun (WGS) entry which is preliminary data.</text>
</comment>
<dbReference type="AlphaFoldDB" id="A0A179D727"/>
<dbReference type="Proteomes" id="UP000078390">
    <property type="component" value="Unassembled WGS sequence"/>
</dbReference>
<dbReference type="EMBL" id="LWLG01000001">
    <property type="protein sequence ID" value="OAQ21591.1"/>
    <property type="molecule type" value="Genomic_DNA"/>
</dbReference>
<feature type="region of interest" description="Disordered" evidence="1">
    <location>
        <begin position="1"/>
        <end position="41"/>
    </location>
</feature>
<name>A0A179D727_9BACT</name>
<evidence type="ECO:0000313" key="2">
    <source>
        <dbReference type="EMBL" id="OAQ21591.1"/>
    </source>
</evidence>
<reference evidence="2 3" key="1">
    <citation type="submission" date="2016-04" db="EMBL/GenBank/DDBJ databases">
        <title>Genome analysis of Thermosulfurimonas dismutans, the first thermophilic sulfur-disproportionating bacterium of the phylum Thermodesulfobacteria.</title>
        <authorList>
            <person name="Mardanov A.V."/>
            <person name="Beletsky A.V."/>
            <person name="Kadnikov V.V."/>
            <person name="Slobodkin A.I."/>
            <person name="Ravin N.V."/>
        </authorList>
    </citation>
    <scope>NUCLEOTIDE SEQUENCE [LARGE SCALE GENOMIC DNA]</scope>
    <source>
        <strain evidence="2 3">S95</strain>
    </source>
</reference>
<feature type="compositionally biased region" description="Basic and acidic residues" evidence="1">
    <location>
        <begin position="19"/>
        <end position="32"/>
    </location>
</feature>
<evidence type="ECO:0000256" key="1">
    <source>
        <dbReference type="SAM" id="MobiDB-lite"/>
    </source>
</evidence>
<dbReference type="STRING" id="999894.TDIS_0109"/>
<evidence type="ECO:0000313" key="3">
    <source>
        <dbReference type="Proteomes" id="UP000078390"/>
    </source>
</evidence>